<evidence type="ECO:0000259" key="11">
    <source>
        <dbReference type="Pfam" id="PF12693"/>
    </source>
</evidence>
<evidence type="ECO:0000256" key="9">
    <source>
        <dbReference type="ARBA" id="ARBA00023136"/>
    </source>
</evidence>
<dbReference type="Gene3D" id="3.30.420.380">
    <property type="match status" value="1"/>
</dbReference>
<dbReference type="Gene3D" id="3.30.1360.100">
    <property type="entry name" value="General secretion pathway protein M, EpsM"/>
    <property type="match status" value="1"/>
</dbReference>
<dbReference type="InterPro" id="IPR007812">
    <property type="entry name" value="T2SS_protein-GspL"/>
</dbReference>
<keyword evidence="8" id="KW-1133">Transmembrane helix</keyword>
<evidence type="ECO:0000256" key="10">
    <source>
        <dbReference type="PIRNR" id="PIRNR015761"/>
    </source>
</evidence>
<comment type="function">
    <text evidence="10">Inner membrane component of the type II secretion system required for the energy-dependent secretion of extracellular factors such as proteases and toxins from the periplasm.</text>
</comment>
<protein>
    <recommendedName>
        <fullName evidence="10">Type II secretion system protein L</fullName>
        <shortName evidence="10">T2SS protein L</shortName>
    </recommendedName>
</protein>
<dbReference type="NCBIfam" id="TIGR01709">
    <property type="entry name" value="typeII_sec_gspL"/>
    <property type="match status" value="1"/>
</dbReference>
<evidence type="ECO:0000256" key="3">
    <source>
        <dbReference type="ARBA" id="ARBA00022448"/>
    </source>
</evidence>
<evidence type="ECO:0000256" key="2">
    <source>
        <dbReference type="ARBA" id="ARBA00005318"/>
    </source>
</evidence>
<name>A0A1G6GIP4_9GAMM</name>
<evidence type="ECO:0000256" key="8">
    <source>
        <dbReference type="ARBA" id="ARBA00022989"/>
    </source>
</evidence>
<keyword evidence="6" id="KW-0812">Transmembrane</keyword>
<comment type="similarity">
    <text evidence="2 10">Belongs to the GSP L family.</text>
</comment>
<keyword evidence="7 10" id="KW-0653">Protein transport</keyword>
<reference evidence="13" key="1">
    <citation type="submission" date="2016-09" db="EMBL/GenBank/DDBJ databases">
        <authorList>
            <person name="Varghese N."/>
            <person name="Submissions S."/>
        </authorList>
    </citation>
    <scope>NUCLEOTIDE SEQUENCE [LARGE SCALE GENOMIC DNA]</scope>
    <source>
        <strain evidence="13">ANC 3699</strain>
    </source>
</reference>
<evidence type="ECO:0000256" key="5">
    <source>
        <dbReference type="ARBA" id="ARBA00022519"/>
    </source>
</evidence>
<evidence type="ECO:0000256" key="1">
    <source>
        <dbReference type="ARBA" id="ARBA00004533"/>
    </source>
</evidence>
<keyword evidence="4" id="KW-1003">Cell membrane</keyword>
<proteinExistence type="inferred from homology"/>
<dbReference type="RefSeq" id="WP_092614273.1">
    <property type="nucleotide sequence ID" value="NZ_FMYK01000001.1"/>
</dbReference>
<dbReference type="OrthoDB" id="6660461at2"/>
<dbReference type="SUPFAM" id="SSF53067">
    <property type="entry name" value="Actin-like ATPase domain"/>
    <property type="match status" value="1"/>
</dbReference>
<dbReference type="GO" id="GO:0015628">
    <property type="term" value="P:protein secretion by the type II secretion system"/>
    <property type="evidence" value="ECO:0007669"/>
    <property type="project" value="InterPro"/>
</dbReference>
<feature type="domain" description="GspL periplasmic" evidence="11">
    <location>
        <begin position="245"/>
        <end position="391"/>
    </location>
</feature>
<evidence type="ECO:0000256" key="4">
    <source>
        <dbReference type="ARBA" id="ARBA00022475"/>
    </source>
</evidence>
<dbReference type="InterPro" id="IPR043129">
    <property type="entry name" value="ATPase_NBD"/>
</dbReference>
<evidence type="ECO:0000313" key="13">
    <source>
        <dbReference type="Proteomes" id="UP000242317"/>
    </source>
</evidence>
<evidence type="ECO:0000313" key="12">
    <source>
        <dbReference type="EMBL" id="SDB81800.1"/>
    </source>
</evidence>
<dbReference type="GO" id="GO:0015627">
    <property type="term" value="C:type II protein secretion system complex"/>
    <property type="evidence" value="ECO:0007669"/>
    <property type="project" value="InterPro"/>
</dbReference>
<dbReference type="PIRSF" id="PIRSF015761">
    <property type="entry name" value="Protein_L"/>
    <property type="match status" value="1"/>
</dbReference>
<keyword evidence="3 10" id="KW-0813">Transport</keyword>
<keyword evidence="5" id="KW-0997">Cell inner membrane</keyword>
<dbReference type="GO" id="GO:0005886">
    <property type="term" value="C:plasma membrane"/>
    <property type="evidence" value="ECO:0007669"/>
    <property type="project" value="UniProtKB-SubCell"/>
</dbReference>
<dbReference type="GO" id="GO:0009276">
    <property type="term" value="C:Gram-negative-bacterium-type cell wall"/>
    <property type="evidence" value="ECO:0007669"/>
    <property type="project" value="InterPro"/>
</dbReference>
<accession>A0A1G6GIP4</accession>
<gene>
    <name evidence="12" type="ORF">SAMN05421749_10123</name>
</gene>
<dbReference type="AlphaFoldDB" id="A0A1G6GIP4"/>
<keyword evidence="9" id="KW-0472">Membrane</keyword>
<keyword evidence="13" id="KW-1185">Reference proteome</keyword>
<sequence>MLYLWMPEGQGKWLWQVDDQGWQLADSLEQLIQTVQLTYQHKEAVVFFPSNSAQFYSQTISKAQYKQLGVTGVQYLMEEYCIEPIDQLDIFHEFHKDQLNIMAISRLTRETYQQSLALMPWQFQSLLPDFLIAPEPEIDQVNIADVFQHRIFRWARLRGWHEHDLNVLSLLPADNVAKINHYYPAGSAVNSADNNEMDQAMSTMFVGQDVEFIQAELPAIDLGKFRQHPFNALSKTKKAKTGFNYWKACAALLAICIVTQITYDTLRWWKYKQLANQTAQLAVEQYKQWFPNETRVNEKNLRSQFSAKMKLNANADTQALQLISRVGPILQQSNIRAEQVQYRNNGLTMNLLAQNSDALTRLTDQFKQQGFAVELGAIRNQGSQVIGMVKVQ</sequence>
<dbReference type="EMBL" id="FMYK01000001">
    <property type="protein sequence ID" value="SDB81800.1"/>
    <property type="molecule type" value="Genomic_DNA"/>
</dbReference>
<dbReference type="InterPro" id="IPR025691">
    <property type="entry name" value="GspL_pp_dom"/>
</dbReference>
<evidence type="ECO:0000256" key="6">
    <source>
        <dbReference type="ARBA" id="ARBA00022692"/>
    </source>
</evidence>
<organism evidence="12 13">
    <name type="scientific">Acinetobacter marinus</name>
    <dbReference type="NCBI Taxonomy" id="281375"/>
    <lineage>
        <taxon>Bacteria</taxon>
        <taxon>Pseudomonadati</taxon>
        <taxon>Pseudomonadota</taxon>
        <taxon>Gammaproteobacteria</taxon>
        <taxon>Moraxellales</taxon>
        <taxon>Moraxellaceae</taxon>
        <taxon>Acinetobacter</taxon>
    </lineage>
</organism>
<comment type="subcellular location">
    <subcellularLocation>
        <location evidence="1">Cell inner membrane</location>
    </subcellularLocation>
</comment>
<dbReference type="Pfam" id="PF12693">
    <property type="entry name" value="GspL_C"/>
    <property type="match status" value="1"/>
</dbReference>
<evidence type="ECO:0000256" key="7">
    <source>
        <dbReference type="ARBA" id="ARBA00022927"/>
    </source>
</evidence>
<dbReference type="Proteomes" id="UP000242317">
    <property type="component" value="Unassembled WGS sequence"/>
</dbReference>